<evidence type="ECO:0000313" key="10">
    <source>
        <dbReference type="Proteomes" id="UP000094444"/>
    </source>
</evidence>
<dbReference type="Proteomes" id="UP000094444">
    <property type="component" value="Unassembled WGS sequence"/>
</dbReference>
<evidence type="ECO:0000259" key="8">
    <source>
        <dbReference type="Pfam" id="PF20684"/>
    </source>
</evidence>
<accession>A0A2P5IAL8</accession>
<reference evidence="9" key="1">
    <citation type="submission" date="2017-09" db="EMBL/GenBank/DDBJ databases">
        <title>Polyketide synthases of a Diaporthe helianthi virulent isolate.</title>
        <authorList>
            <person name="Baroncelli R."/>
        </authorList>
    </citation>
    <scope>NUCLEOTIDE SEQUENCE [LARGE SCALE GENOMIC DNA]</scope>
    <source>
        <strain evidence="9">7/96</strain>
    </source>
</reference>
<organism evidence="9 10">
    <name type="scientific">Diaporthe helianthi</name>
    <dbReference type="NCBI Taxonomy" id="158607"/>
    <lineage>
        <taxon>Eukaryota</taxon>
        <taxon>Fungi</taxon>
        <taxon>Dikarya</taxon>
        <taxon>Ascomycota</taxon>
        <taxon>Pezizomycotina</taxon>
        <taxon>Sordariomycetes</taxon>
        <taxon>Sordariomycetidae</taxon>
        <taxon>Diaporthales</taxon>
        <taxon>Diaporthaceae</taxon>
        <taxon>Diaporthe</taxon>
    </lineage>
</organism>
<keyword evidence="3 7" id="KW-1133">Transmembrane helix</keyword>
<feature type="compositionally biased region" description="Polar residues" evidence="6">
    <location>
        <begin position="365"/>
        <end position="382"/>
    </location>
</feature>
<dbReference type="Pfam" id="PF20684">
    <property type="entry name" value="Fung_rhodopsin"/>
    <property type="match status" value="1"/>
</dbReference>
<feature type="transmembrane region" description="Helical" evidence="7">
    <location>
        <begin position="23"/>
        <end position="42"/>
    </location>
</feature>
<dbReference type="InParanoid" id="A0A2P5IAL8"/>
<comment type="similarity">
    <text evidence="5">Belongs to the SAT4 family.</text>
</comment>
<evidence type="ECO:0000256" key="4">
    <source>
        <dbReference type="ARBA" id="ARBA00023136"/>
    </source>
</evidence>
<name>A0A2P5IAL8_DIAHE</name>
<dbReference type="GO" id="GO:0016020">
    <property type="term" value="C:membrane"/>
    <property type="evidence" value="ECO:0007669"/>
    <property type="project" value="UniProtKB-SubCell"/>
</dbReference>
<feature type="transmembrane region" description="Helical" evidence="7">
    <location>
        <begin position="91"/>
        <end position="115"/>
    </location>
</feature>
<keyword evidence="2 7" id="KW-0812">Transmembrane</keyword>
<dbReference type="AlphaFoldDB" id="A0A2P5IAL8"/>
<evidence type="ECO:0000256" key="6">
    <source>
        <dbReference type="SAM" id="MobiDB-lite"/>
    </source>
</evidence>
<evidence type="ECO:0000256" key="2">
    <source>
        <dbReference type="ARBA" id="ARBA00022692"/>
    </source>
</evidence>
<dbReference type="PANTHER" id="PTHR33048">
    <property type="entry name" value="PTH11-LIKE INTEGRAL MEMBRANE PROTEIN (AFU_ORTHOLOGUE AFUA_5G11245)"/>
    <property type="match status" value="1"/>
</dbReference>
<keyword evidence="10" id="KW-1185">Reference proteome</keyword>
<feature type="transmembrane region" description="Helical" evidence="7">
    <location>
        <begin position="207"/>
        <end position="229"/>
    </location>
</feature>
<comment type="caution">
    <text evidence="9">The sequence shown here is derived from an EMBL/GenBank/DDBJ whole genome shotgun (WGS) entry which is preliminary data.</text>
</comment>
<proteinExistence type="inferred from homology"/>
<comment type="subcellular location">
    <subcellularLocation>
        <location evidence="1">Membrane</location>
        <topology evidence="1">Multi-pass membrane protein</topology>
    </subcellularLocation>
</comment>
<feature type="transmembrane region" description="Helical" evidence="7">
    <location>
        <begin position="178"/>
        <end position="195"/>
    </location>
</feature>
<feature type="transmembrane region" description="Helical" evidence="7">
    <location>
        <begin position="54"/>
        <end position="71"/>
    </location>
</feature>
<dbReference type="InterPro" id="IPR052337">
    <property type="entry name" value="SAT4-like"/>
</dbReference>
<feature type="domain" description="Rhodopsin" evidence="8">
    <location>
        <begin position="38"/>
        <end position="274"/>
    </location>
</feature>
<dbReference type="STRING" id="158607.A0A2P5IAL8"/>
<evidence type="ECO:0000256" key="7">
    <source>
        <dbReference type="SAM" id="Phobius"/>
    </source>
</evidence>
<dbReference type="EMBL" id="MAVT02000105">
    <property type="protein sequence ID" value="POS79552.1"/>
    <property type="molecule type" value="Genomic_DNA"/>
</dbReference>
<gene>
    <name evidence="9" type="ORF">DHEL01_v202051</name>
</gene>
<feature type="transmembrane region" description="Helical" evidence="7">
    <location>
        <begin position="127"/>
        <end position="147"/>
    </location>
</feature>
<feature type="region of interest" description="Disordered" evidence="6">
    <location>
        <begin position="323"/>
        <end position="382"/>
    </location>
</feature>
<dbReference type="OrthoDB" id="5417887at2759"/>
<dbReference type="PANTHER" id="PTHR33048:SF147">
    <property type="entry name" value="INTEGRAL MEMBRANE PROTEIN"/>
    <property type="match status" value="1"/>
</dbReference>
<evidence type="ECO:0000313" key="9">
    <source>
        <dbReference type="EMBL" id="POS79552.1"/>
    </source>
</evidence>
<evidence type="ECO:0000256" key="5">
    <source>
        <dbReference type="ARBA" id="ARBA00038359"/>
    </source>
</evidence>
<dbReference type="InterPro" id="IPR049326">
    <property type="entry name" value="Rhodopsin_dom_fungi"/>
</dbReference>
<evidence type="ECO:0000256" key="1">
    <source>
        <dbReference type="ARBA" id="ARBA00004141"/>
    </source>
</evidence>
<feature type="transmembrane region" description="Helical" evidence="7">
    <location>
        <begin position="249"/>
        <end position="269"/>
    </location>
</feature>
<protein>
    <recommendedName>
        <fullName evidence="8">Rhodopsin domain-containing protein</fullName>
    </recommendedName>
</protein>
<sequence length="382" mass="43496">MLSTRASFKDDVVLVDPTTEVNAGLWTLFAATSIFLAARLWCKITRRHGLWWDDHILIFSWLVVLFNDILISVEFGTGYVTKGEWDDRMHILINISSCGTLVGQAISKTAFAVSLLRMTERWQQHALWFIIVTMNSYMFVKVIFQWARQCNDTDYDVWYRPNYCVDSKFLDKFKEGGNIYNILMDFALALFPWAITMKLRMRKYEKVGLALTMSLGMLVAIMSAVRTWWVGLDVYGDKDELYSWRRGMSMIWFSAEITGTIIVQCIPVLRPFLQEVHAAISSKTFTFPRSSQNAKTTISQNKFDPSAGTYSVTVTTVAAEKSAAGQKGESFGSRGEVSQEFDFELQPSTRGPPVSRDTSDEFQLPIQNENSNTGWGPVNTRQ</sequence>
<keyword evidence="4 7" id="KW-0472">Membrane</keyword>
<evidence type="ECO:0000256" key="3">
    <source>
        <dbReference type="ARBA" id="ARBA00022989"/>
    </source>
</evidence>